<dbReference type="Gene3D" id="2.60.40.150">
    <property type="entry name" value="C2 domain"/>
    <property type="match status" value="2"/>
</dbReference>
<dbReference type="InterPro" id="IPR000403">
    <property type="entry name" value="PI3/4_kinase_cat_dom"/>
</dbReference>
<dbReference type="Gene3D" id="3.30.1010.10">
    <property type="entry name" value="Phosphatidylinositol 3-kinase Catalytic Subunit, Chain A, domain 4"/>
    <property type="match status" value="1"/>
</dbReference>
<dbReference type="Pfam" id="PF00613">
    <property type="entry name" value="PI3Ka"/>
    <property type="match status" value="1"/>
</dbReference>
<gene>
    <name evidence="10" type="ORF">FBUS_04600</name>
</gene>
<dbReference type="GO" id="GO:0005942">
    <property type="term" value="C:phosphatidylinositol 3-kinase complex"/>
    <property type="evidence" value="ECO:0007669"/>
    <property type="project" value="TreeGrafter"/>
</dbReference>
<dbReference type="GO" id="GO:0035005">
    <property type="term" value="F:1-phosphatidylinositol-4-phosphate 3-kinase activity"/>
    <property type="evidence" value="ECO:0007669"/>
    <property type="project" value="TreeGrafter"/>
</dbReference>
<dbReference type="Pfam" id="PF00792">
    <property type="entry name" value="PI3K_C2"/>
    <property type="match status" value="1"/>
</dbReference>
<dbReference type="SUPFAM" id="SSF56112">
    <property type="entry name" value="Protein kinase-like (PK-like)"/>
    <property type="match status" value="1"/>
</dbReference>
<dbReference type="PANTHER" id="PTHR10048">
    <property type="entry name" value="PHOSPHATIDYLINOSITOL KINASE"/>
    <property type="match status" value="1"/>
</dbReference>
<feature type="region of interest" description="Disordered" evidence="4">
    <location>
        <begin position="794"/>
        <end position="820"/>
    </location>
</feature>
<dbReference type="GO" id="GO:0016477">
    <property type="term" value="P:cell migration"/>
    <property type="evidence" value="ECO:0007669"/>
    <property type="project" value="TreeGrafter"/>
</dbReference>
<feature type="domain" description="C2" evidence="5">
    <location>
        <begin position="2039"/>
        <end position="2163"/>
    </location>
</feature>
<dbReference type="InterPro" id="IPR036871">
    <property type="entry name" value="PX_dom_sf"/>
</dbReference>
<dbReference type="InterPro" id="IPR018936">
    <property type="entry name" value="PI3/4_kinase_CS"/>
</dbReference>
<dbReference type="PROSITE" id="PS50290">
    <property type="entry name" value="PI3_4_KINASE_3"/>
    <property type="match status" value="1"/>
</dbReference>
<accession>A0A8E0VFQ7</accession>
<sequence>MSFISGNKSTPLDDLISFDDDSREETNSLSEIRKLFDPLFESRAQNVNNLTARGHANNCPYPPPVPVKPHFPWAVISKSSLAEKPKCAPPSCASHVIDENEDIASFLGIFMPSSEKETGKQNSETMLHNKAENGVPTTGEKYPTVHSLGSSVQCSTNCSPAVLRKRDEDRPRDCAFLPNAYTNVEIERFMETVESINADQIRTPTYISRPEQSRFYFEGFPEKDEADINHQVHLFAHDNWVYNPVFGNLLTQDPPGQTSSCQNGCVTNGMDPLEGQIPVHWWRTKTGASKVAEISPLAPQTSEVDGETPLHWRNTPRWNIPQIEVRITGHWIIRYPRNGSTQSSGSEDCTHFAPDGIGSKSPSSDSKRMHSMPRLRLVTDPNSTFVCELMMEALSNIALPTGASMNANDYQLRIHGRAELLHPQARLCDCDQVQLCHRLDLPLRLILEPKRLGNSDFGQTENDIQTRGPFMPYSCSVDPLRVSPDNETSISYGVFRDALEKVRNTVLRSRDKIENSKWLNEIQCARSTLAQSVKAVLAAVCQSVAFPDVLDALCNVQVCITDAIQHAGLSGVIQSGQSSPTERWLSSIRCKQAKLADMVSLKYSAQSKANSNVKPTTVKTPETNQTRKKLEQALHRLEINLLTQIHVFLDWRQTGLRINPVNLTYLVKDPEVLPTGCRPRGLLLEADSAEASAIKEMAGTSKRKETRSSVDCVDPFVVGLIAVHRAPRFSQGTTASSTSSVPRSRSTSPAMMGVPGSPSPDGGSTVKSNIDSRFYVRLSLTYAGHPLGRIWPQDTSTYSTEPNNHSLLSRSPSTSFQSTRDTFYSDAGRTQTIISGFPKVLQFDQWFKFPGFSINSLPRETMLSLTLFAYKKGCPELAEAERTLIGWVNIPIFQANGLLKQNTIVAGLWPPNTGSAPGFRSTFSLANRSPTCPVIQLTFPEYPFEIEYPKINTLQISTKRFPIHRFSELPSEAKQAVMEAECAVLLQTLDPELSTSSNIQCWTSYSAAASASSRAARHSKTYPHLPDLHLGALTSCTLAGSAGLVTSPTGTMVPSVSTVASADLNCGSTSPVCRPSPVAIEVLWNVRSWLTDMPSGLVALLTGVLVTWPQEALGDAFSRNSVWTWTQLLQDIYSLLKQSKPPPPGLALRLLAPDVVDQGIRHWAVRSLALLPSDVLLFHLPQVVEAINHDLYMDYSGLASLLLFRAVSSVRFAHALYWQISLVTQDLTAPVPGSSEITVPVASSIPSPTTATNLPTVSVPAVNCTNPNTNSVATANSDSNEWRVRRFLMLKSALLWLATPQLCSAWSRQENVLDRLYRAAMAVKHCKVSSSAREEVLQNHLRALMHFLNEDYQHTLSSCAEYQNVLNGEEKMTTENAELTQPTVPTSLLIRFEDDNSFTADFNQRNTTFSCPDPEKLAPSAQTDKVTIKLLPGQPALFYDVGFRMPYNPGLLTHRIDSHACTYFTSFTCPLRLVFHSLETGADPIMVMFKVGDDLRLDSLVTQMTFIMDRIWLNAGLDLRTIHFRIVPTGDRKGLIELVSECSTLRQIQQQGGGLTGPFKDSVITTWIQSQNTTELDYKRALDNFLRSLAGCCVMTYVLGVGDRHNDNIMIRYSGHVFHVDFAKVFGNAQTFAGFKRDRVPFVLTQDMLHVLQAYSREISEASGTTTGFGNSSSLTAGRNSNREGVQLFIDYCCEAYNLIRKHSYSLLSILEMGLTMDIPGVTRESVRYVMRALKMNLSDQQASQHFTELIRKSLQSKMTALNFFVHGLAQVKQASSGGGVSGTGSGSPNVQGASPRNSLPRAESRDKDVTPDPISPGITAGAGRAAPLNNSTGQLLSFNPKRFSYSQDGHIDAVVVEAAVKKKANDKHMDHYFPMYVWRKKCRVPTRLYRRIADLNELGLAVQEAFPNSPVLAILPHLLNALNSGSVSSVKTQNNVQTFVDTLLEEDDNVSKSDLVYTFFHSVLFDERFSAEDAAQLTVNSSQVAFWAPTPLPCELAMSGDRARPDFVSPLLTPSVATVGALVDPKDFVHGSAMQRASDSLPALQIELCLSENQQELNLLIKHGRALLIPGSNELPDVYVKVYLLSGRRRKSTKRKTAIIRRSSAPSFNTTFTYELTTHDVQVGFLEISAWHAVNLGENFSLGQVYIQLRSLTPGRSVTKWYPLNSDWDEV</sequence>
<name>A0A8E0VFQ7_9TREM</name>
<keyword evidence="11" id="KW-1185">Reference proteome</keyword>
<evidence type="ECO:0000256" key="3">
    <source>
        <dbReference type="PROSITE-ProRule" id="PRU00880"/>
    </source>
</evidence>
<dbReference type="InterPro" id="IPR000008">
    <property type="entry name" value="C2_dom"/>
</dbReference>
<dbReference type="GO" id="GO:0005886">
    <property type="term" value="C:plasma membrane"/>
    <property type="evidence" value="ECO:0007669"/>
    <property type="project" value="TreeGrafter"/>
</dbReference>
<dbReference type="SUPFAM" id="SSF49562">
    <property type="entry name" value="C2 domain (Calcium/lipid-binding domain, CaLB)"/>
    <property type="match status" value="2"/>
</dbReference>
<dbReference type="Proteomes" id="UP000728185">
    <property type="component" value="Unassembled WGS sequence"/>
</dbReference>
<keyword evidence="1" id="KW-0808">Transferase</keyword>
<keyword evidence="2" id="KW-0418">Kinase</keyword>
<dbReference type="GO" id="GO:0048015">
    <property type="term" value="P:phosphatidylinositol-mediated signaling"/>
    <property type="evidence" value="ECO:0007669"/>
    <property type="project" value="TreeGrafter"/>
</dbReference>
<evidence type="ECO:0000313" key="10">
    <source>
        <dbReference type="EMBL" id="KAA0183429.1"/>
    </source>
</evidence>
<feature type="domain" description="PIK helical" evidence="7">
    <location>
        <begin position="1055"/>
        <end position="1245"/>
    </location>
</feature>
<dbReference type="InterPro" id="IPR015433">
    <property type="entry name" value="PI3/4_kinase"/>
</dbReference>
<dbReference type="Gene3D" id="1.25.40.70">
    <property type="entry name" value="Phosphatidylinositol 3-kinase, accessory domain (PIK)"/>
    <property type="match status" value="1"/>
</dbReference>
<dbReference type="InterPro" id="IPR001263">
    <property type="entry name" value="PI3K_accessory_dom"/>
</dbReference>
<evidence type="ECO:0000259" key="7">
    <source>
        <dbReference type="PROSITE" id="PS51545"/>
    </source>
</evidence>
<feature type="domain" description="PI3K/PI4K catalytic" evidence="6">
    <location>
        <begin position="1457"/>
        <end position="1759"/>
    </location>
</feature>
<dbReference type="SMART" id="SM00145">
    <property type="entry name" value="PI3Ka"/>
    <property type="match status" value="1"/>
</dbReference>
<dbReference type="PROSITE" id="PS00916">
    <property type="entry name" value="PI3_4_KINASE_2"/>
    <property type="match status" value="1"/>
</dbReference>
<evidence type="ECO:0000259" key="9">
    <source>
        <dbReference type="PROSITE" id="PS51547"/>
    </source>
</evidence>
<dbReference type="OrthoDB" id="67688at2759"/>
<reference evidence="10" key="1">
    <citation type="submission" date="2019-05" db="EMBL/GenBank/DDBJ databases">
        <title>Annotation for the trematode Fasciolopsis buski.</title>
        <authorList>
            <person name="Choi Y.-J."/>
        </authorList>
    </citation>
    <scope>NUCLEOTIDE SEQUENCE</scope>
    <source>
        <strain evidence="10">HT</strain>
        <tissue evidence="10">Whole worm</tissue>
    </source>
</reference>
<dbReference type="InterPro" id="IPR036940">
    <property type="entry name" value="PI3/4_kinase_cat_sf"/>
</dbReference>
<organism evidence="10 11">
    <name type="scientific">Fasciolopsis buskii</name>
    <dbReference type="NCBI Taxonomy" id="27845"/>
    <lineage>
        <taxon>Eukaryota</taxon>
        <taxon>Metazoa</taxon>
        <taxon>Spiralia</taxon>
        <taxon>Lophotrochozoa</taxon>
        <taxon>Platyhelminthes</taxon>
        <taxon>Trematoda</taxon>
        <taxon>Digenea</taxon>
        <taxon>Plagiorchiida</taxon>
        <taxon>Echinostomata</taxon>
        <taxon>Echinostomatoidea</taxon>
        <taxon>Fasciolidae</taxon>
        <taxon>Fasciolopsis</taxon>
    </lineage>
</organism>
<feature type="compositionally biased region" description="Polar residues" evidence="4">
    <location>
        <begin position="1789"/>
        <end position="1798"/>
    </location>
</feature>
<dbReference type="InterPro" id="IPR002420">
    <property type="entry name" value="PI3K-type_C2_dom"/>
</dbReference>
<dbReference type="PROSITE" id="PS51547">
    <property type="entry name" value="C2_PI3K"/>
    <property type="match status" value="1"/>
</dbReference>
<dbReference type="PROSITE" id="PS51545">
    <property type="entry name" value="PIK_HELICAL"/>
    <property type="match status" value="1"/>
</dbReference>
<feature type="compositionally biased region" description="Low complexity" evidence="4">
    <location>
        <begin position="733"/>
        <end position="764"/>
    </location>
</feature>
<evidence type="ECO:0000259" key="5">
    <source>
        <dbReference type="PROSITE" id="PS50004"/>
    </source>
</evidence>
<feature type="region of interest" description="Disordered" evidence="4">
    <location>
        <begin position="1776"/>
        <end position="1827"/>
    </location>
</feature>
<dbReference type="GO" id="GO:0016303">
    <property type="term" value="F:1-phosphatidylinositol-3-kinase activity"/>
    <property type="evidence" value="ECO:0007669"/>
    <property type="project" value="TreeGrafter"/>
</dbReference>
<dbReference type="Pfam" id="PF00454">
    <property type="entry name" value="PI3_PI4_kinase"/>
    <property type="match status" value="1"/>
</dbReference>
<dbReference type="GO" id="GO:0035091">
    <property type="term" value="F:phosphatidylinositol binding"/>
    <property type="evidence" value="ECO:0007669"/>
    <property type="project" value="InterPro"/>
</dbReference>
<feature type="region of interest" description="Disordered" evidence="4">
    <location>
        <begin position="731"/>
        <end position="765"/>
    </location>
</feature>
<evidence type="ECO:0000256" key="2">
    <source>
        <dbReference type="ARBA" id="ARBA00022777"/>
    </source>
</evidence>
<dbReference type="SMART" id="SM00146">
    <property type="entry name" value="PI3Kc"/>
    <property type="match status" value="1"/>
</dbReference>
<dbReference type="InterPro" id="IPR016024">
    <property type="entry name" value="ARM-type_fold"/>
</dbReference>
<dbReference type="PROSITE" id="PS50004">
    <property type="entry name" value="C2"/>
    <property type="match status" value="1"/>
</dbReference>
<evidence type="ECO:0000259" key="8">
    <source>
        <dbReference type="PROSITE" id="PS51546"/>
    </source>
</evidence>
<feature type="domain" description="PI3K-RBD" evidence="8">
    <location>
        <begin position="362"/>
        <end position="449"/>
    </location>
</feature>
<dbReference type="PANTHER" id="PTHR10048:SF14">
    <property type="entry name" value="LD28067P"/>
    <property type="match status" value="1"/>
</dbReference>
<dbReference type="Gene3D" id="3.30.1520.10">
    <property type="entry name" value="Phox-like domain"/>
    <property type="match status" value="1"/>
</dbReference>
<comment type="similarity">
    <text evidence="3">Belongs to the PI3/PI4-kinase family.</text>
</comment>
<dbReference type="Pfam" id="PF00168">
    <property type="entry name" value="C2"/>
    <property type="match status" value="1"/>
</dbReference>
<evidence type="ECO:0000313" key="11">
    <source>
        <dbReference type="Proteomes" id="UP000728185"/>
    </source>
</evidence>
<dbReference type="InterPro" id="IPR035892">
    <property type="entry name" value="C2_domain_sf"/>
</dbReference>
<dbReference type="SMART" id="SM00239">
    <property type="entry name" value="C2"/>
    <property type="match status" value="1"/>
</dbReference>
<dbReference type="Gene3D" id="1.10.1070.11">
    <property type="entry name" value="Phosphatidylinositol 3-/4-kinase, catalytic domain"/>
    <property type="match status" value="1"/>
</dbReference>
<dbReference type="SUPFAM" id="SSF48371">
    <property type="entry name" value="ARM repeat"/>
    <property type="match status" value="1"/>
</dbReference>
<feature type="domain" description="C2 PI3K-type" evidence="9">
    <location>
        <begin position="746"/>
        <end position="949"/>
    </location>
</feature>
<dbReference type="GO" id="GO:0043491">
    <property type="term" value="P:phosphatidylinositol 3-kinase/protein kinase B signal transduction"/>
    <property type="evidence" value="ECO:0007669"/>
    <property type="project" value="TreeGrafter"/>
</dbReference>
<dbReference type="InterPro" id="IPR011009">
    <property type="entry name" value="Kinase-like_dom_sf"/>
</dbReference>
<evidence type="ECO:0000256" key="4">
    <source>
        <dbReference type="SAM" id="MobiDB-lite"/>
    </source>
</evidence>
<evidence type="ECO:0000256" key="1">
    <source>
        <dbReference type="ARBA" id="ARBA00022679"/>
    </source>
</evidence>
<dbReference type="InterPro" id="IPR000341">
    <property type="entry name" value="PI3K_Ras-bd_dom"/>
</dbReference>
<dbReference type="EMBL" id="LUCM01011805">
    <property type="protein sequence ID" value="KAA0183429.1"/>
    <property type="molecule type" value="Genomic_DNA"/>
</dbReference>
<proteinExistence type="inferred from homology"/>
<evidence type="ECO:0000259" key="6">
    <source>
        <dbReference type="PROSITE" id="PS50290"/>
    </source>
</evidence>
<dbReference type="InterPro" id="IPR042236">
    <property type="entry name" value="PI3K_accessory_sf"/>
</dbReference>
<comment type="caution">
    <text evidence="10">The sequence shown here is derived from an EMBL/GenBank/DDBJ whole genome shotgun (WGS) entry which is preliminary data.</text>
</comment>
<feature type="compositionally biased region" description="Gly residues" evidence="4">
    <location>
        <begin position="1777"/>
        <end position="1786"/>
    </location>
</feature>
<dbReference type="PROSITE" id="PS51546">
    <property type="entry name" value="PI3K_RBD"/>
    <property type="match status" value="1"/>
</dbReference>
<protein>
    <submittedName>
        <fullName evidence="10">Phosphatidylinositol 4-phosphate 3-kinase C2 domain-containing subunit beta</fullName>
    </submittedName>
</protein>
<dbReference type="GO" id="GO:0005737">
    <property type="term" value="C:cytoplasm"/>
    <property type="evidence" value="ECO:0007669"/>
    <property type="project" value="TreeGrafter"/>
</dbReference>
<dbReference type="SUPFAM" id="SSF64268">
    <property type="entry name" value="PX domain"/>
    <property type="match status" value="1"/>
</dbReference>